<dbReference type="GeneTree" id="ENSGT01050000244827"/>
<dbReference type="Gene3D" id="1.10.1410.40">
    <property type="match status" value="1"/>
</dbReference>
<keyword evidence="3" id="KW-1133">Transmembrane helix</keyword>
<dbReference type="STRING" id="1676925.ENSPKIP00000006715"/>
<dbReference type="Pfam" id="PF03281">
    <property type="entry name" value="Mab-21"/>
    <property type="match status" value="1"/>
</dbReference>
<name>A0A3B3QMC0_9TELE</name>
<evidence type="ECO:0000256" key="3">
    <source>
        <dbReference type="SAM" id="Phobius"/>
    </source>
</evidence>
<accession>A0A3B3QMC0</accession>
<dbReference type="KEGG" id="pki:111854243"/>
<dbReference type="RefSeq" id="XP_023687779.1">
    <property type="nucleotide sequence ID" value="XM_023832011.2"/>
</dbReference>
<dbReference type="InterPro" id="IPR046903">
    <property type="entry name" value="Mab-21-like_nuc_Trfase"/>
</dbReference>
<dbReference type="GO" id="GO:0005829">
    <property type="term" value="C:cytosol"/>
    <property type="evidence" value="ECO:0007669"/>
    <property type="project" value="TreeGrafter"/>
</dbReference>
<keyword evidence="3" id="KW-0472">Membrane</keyword>
<dbReference type="GO" id="GO:0035861">
    <property type="term" value="C:site of double-strand break"/>
    <property type="evidence" value="ECO:0007669"/>
    <property type="project" value="TreeGrafter"/>
</dbReference>
<evidence type="ECO:0000313" key="7">
    <source>
        <dbReference type="Proteomes" id="UP000261540"/>
    </source>
</evidence>
<dbReference type="GO" id="GO:0003690">
    <property type="term" value="F:double-stranded DNA binding"/>
    <property type="evidence" value="ECO:0007669"/>
    <property type="project" value="TreeGrafter"/>
</dbReference>
<dbReference type="FunFam" id="1.10.1410.40:FF:000007">
    <property type="entry name" value="Cyclic GMP-AMP synthase"/>
    <property type="match status" value="1"/>
</dbReference>
<evidence type="ECO:0000313" key="6">
    <source>
        <dbReference type="Ensembl" id="ENSPKIP00000006715.1"/>
    </source>
</evidence>
<dbReference type="GO" id="GO:0006974">
    <property type="term" value="P:DNA damage response"/>
    <property type="evidence" value="ECO:0007669"/>
    <property type="project" value="TreeGrafter"/>
</dbReference>
<evidence type="ECO:0000256" key="2">
    <source>
        <dbReference type="SAM" id="MobiDB-lite"/>
    </source>
</evidence>
<dbReference type="GO" id="GO:0038001">
    <property type="term" value="P:paracrine signaling"/>
    <property type="evidence" value="ECO:0007669"/>
    <property type="project" value="TreeGrafter"/>
</dbReference>
<dbReference type="PANTHER" id="PTHR10656">
    <property type="entry name" value="CELL FATE DETERMINING PROTEIN MAB21-RELATED"/>
    <property type="match status" value="1"/>
</dbReference>
<evidence type="ECO:0000259" key="4">
    <source>
        <dbReference type="Pfam" id="PF03281"/>
    </source>
</evidence>
<protein>
    <submittedName>
        <fullName evidence="6">Cyclic GMP-AMP synthase-like</fullName>
    </submittedName>
</protein>
<proteinExistence type="inferred from homology"/>
<dbReference type="GO" id="GO:0003682">
    <property type="term" value="F:chromatin binding"/>
    <property type="evidence" value="ECO:0007669"/>
    <property type="project" value="TreeGrafter"/>
</dbReference>
<dbReference type="InterPro" id="IPR046906">
    <property type="entry name" value="Mab-21_HhH/H2TH-like"/>
</dbReference>
<sequence>MDGMPADGLEDSQAEGSPSDDNATLHHSIKQLAKRLTLRQKDKSWASETVNDLRSKFLEYLKNNAHTYFQDVTVLNSGSYYETVKIGDPDEFDMMLLLRTPRLEFTEIDNLNGVFYKVTLIKPTRERIQDFLLQDGRTISPTKVLEETRHLVCKFIKTYNAAGGKQNWTLTRKNPNSPAVTLLLKRVGEEDNERGGEEELERVTEPKGLDTREQISLDIVPALKVSENQSWPTATRQGLDVERWLGRKTRRNLTSQEFYFVAKKPKKLRRNLSPDAQESWRISFSHIEKEIIMNHGNNRTCCEKNASKCCRKQCLKLLKCLFERLKKLYPNDLKPLCSYHAKTVFLHTLSVRVKDQQWAQKLLPKCFLLLLGKLEEHVRDASLPHFFVPGHNLFAPPDFPRRSLQFLQQTLEDQRMHGYPLLREAQLVEPLSTTDGMTPKGPRSLARPLSDRPVKKAVMMCFPFLLFFFMFLYNKF</sequence>
<dbReference type="OrthoDB" id="6054650at2759"/>
<keyword evidence="7" id="KW-1185">Reference proteome</keyword>
<dbReference type="Gene3D" id="3.30.460.90">
    <property type="match status" value="1"/>
</dbReference>
<dbReference type="GO" id="GO:0002218">
    <property type="term" value="P:activation of innate immune response"/>
    <property type="evidence" value="ECO:0007669"/>
    <property type="project" value="TreeGrafter"/>
</dbReference>
<keyword evidence="3" id="KW-0812">Transmembrane</keyword>
<organism evidence="6 7">
    <name type="scientific">Paramormyrops kingsleyae</name>
    <dbReference type="NCBI Taxonomy" id="1676925"/>
    <lineage>
        <taxon>Eukaryota</taxon>
        <taxon>Metazoa</taxon>
        <taxon>Chordata</taxon>
        <taxon>Craniata</taxon>
        <taxon>Vertebrata</taxon>
        <taxon>Euteleostomi</taxon>
        <taxon>Actinopterygii</taxon>
        <taxon>Neopterygii</taxon>
        <taxon>Teleostei</taxon>
        <taxon>Osteoglossocephala</taxon>
        <taxon>Osteoglossomorpha</taxon>
        <taxon>Osteoglossiformes</taxon>
        <taxon>Mormyridae</taxon>
        <taxon>Paramormyrops</taxon>
    </lineage>
</organism>
<feature type="domain" description="Mab-21-like nucleotidyltransferase" evidence="4">
    <location>
        <begin position="80"/>
        <end position="292"/>
    </location>
</feature>
<evidence type="ECO:0000259" key="5">
    <source>
        <dbReference type="Pfam" id="PF20266"/>
    </source>
</evidence>
<dbReference type="GO" id="GO:0005634">
    <property type="term" value="C:nucleus"/>
    <property type="evidence" value="ECO:0007669"/>
    <property type="project" value="TreeGrafter"/>
</dbReference>
<reference evidence="6" key="2">
    <citation type="submission" date="2025-09" db="UniProtKB">
        <authorList>
            <consortium name="Ensembl"/>
        </authorList>
    </citation>
    <scope>IDENTIFICATION</scope>
</reference>
<dbReference type="SMART" id="SM01265">
    <property type="entry name" value="Mab-21"/>
    <property type="match status" value="1"/>
</dbReference>
<dbReference type="GO" id="GO:0032481">
    <property type="term" value="P:positive regulation of type I interferon production"/>
    <property type="evidence" value="ECO:0007669"/>
    <property type="project" value="TreeGrafter"/>
</dbReference>
<dbReference type="Ensembl" id="ENSPKIT00000030746.1">
    <property type="protein sequence ID" value="ENSPKIP00000006715.1"/>
    <property type="gene ID" value="ENSPKIG00000022886.1"/>
</dbReference>
<dbReference type="AlphaFoldDB" id="A0A3B3QMC0"/>
<reference evidence="6" key="1">
    <citation type="submission" date="2025-08" db="UniProtKB">
        <authorList>
            <consortium name="Ensembl"/>
        </authorList>
    </citation>
    <scope>IDENTIFICATION</scope>
</reference>
<comment type="similarity">
    <text evidence="1">Belongs to the mab-21 family.</text>
</comment>
<dbReference type="GO" id="GO:2000042">
    <property type="term" value="P:negative regulation of double-strand break repair via homologous recombination"/>
    <property type="evidence" value="ECO:0007669"/>
    <property type="project" value="TreeGrafter"/>
</dbReference>
<dbReference type="InterPro" id="IPR024810">
    <property type="entry name" value="MAB21L/cGLR"/>
</dbReference>
<dbReference type="Proteomes" id="UP000261540">
    <property type="component" value="Unplaced"/>
</dbReference>
<evidence type="ECO:0000256" key="1">
    <source>
        <dbReference type="ARBA" id="ARBA00008307"/>
    </source>
</evidence>
<dbReference type="GO" id="GO:0061501">
    <property type="term" value="F:2',3'-cyclic GMP-AMP synthase activity"/>
    <property type="evidence" value="ECO:0007669"/>
    <property type="project" value="TreeGrafter"/>
</dbReference>
<feature type="domain" description="Mab-21-like HhH/H2TH-like" evidence="5">
    <location>
        <begin position="310"/>
        <end position="412"/>
    </location>
</feature>
<dbReference type="GeneID" id="111854243"/>
<dbReference type="GO" id="GO:0002230">
    <property type="term" value="P:positive regulation of defense response to virus by host"/>
    <property type="evidence" value="ECO:0007669"/>
    <property type="project" value="TreeGrafter"/>
</dbReference>
<dbReference type="GO" id="GO:0071360">
    <property type="term" value="P:cellular response to exogenous dsRNA"/>
    <property type="evidence" value="ECO:0007669"/>
    <property type="project" value="TreeGrafter"/>
</dbReference>
<feature type="transmembrane region" description="Helical" evidence="3">
    <location>
        <begin position="457"/>
        <end position="474"/>
    </location>
</feature>
<dbReference type="PANTHER" id="PTHR10656:SF35">
    <property type="entry name" value="CYCLIC GMP-AMP SYNTHASE"/>
    <property type="match status" value="1"/>
</dbReference>
<dbReference type="Pfam" id="PF20266">
    <property type="entry name" value="Mab-21_C"/>
    <property type="match status" value="1"/>
</dbReference>
<feature type="region of interest" description="Disordered" evidence="2">
    <location>
        <begin position="1"/>
        <end position="23"/>
    </location>
</feature>